<keyword evidence="2" id="KW-1185">Reference proteome</keyword>
<dbReference type="Proteomes" id="UP000075806">
    <property type="component" value="Unassembled WGS sequence"/>
</dbReference>
<sequence>MIELSSLIPHEIHPSWKDLLSDEVMNDVMKIETEISDQEFNPTNPRQALRFLSTDLNHMNIIWLGQDVYPAEGVATGRAFEVGTLHSWTEKFNQNSIQNIIRVIHKNYFEIEEYKQIKPYTQIRKEIESGQFPILQPKQWFQSLENQGVLFLNCSFTCKIGKANSHKKIWESFSNKVLQFVSSRRPDLIWFLWGKEAINKKVFIQEGQFYESRHPMLCSEKYENDFLKFNGFKDTGHLVNWLGIQSDK</sequence>
<dbReference type="InterPro" id="IPR036895">
    <property type="entry name" value="Uracil-DNA_glycosylase-like_sf"/>
</dbReference>
<evidence type="ECO:0000313" key="1">
    <source>
        <dbReference type="EMBL" id="KYG29298.1"/>
    </source>
</evidence>
<dbReference type="AlphaFoldDB" id="A0A161QIH2"/>
<dbReference type="InterPro" id="IPR002043">
    <property type="entry name" value="UDG_fam1"/>
</dbReference>
<name>A0A161QIH2_9BACI</name>
<accession>A0A161QIH2</accession>
<dbReference type="GO" id="GO:0097510">
    <property type="term" value="P:base-excision repair, AP site formation via deaminated base removal"/>
    <property type="evidence" value="ECO:0007669"/>
    <property type="project" value="TreeGrafter"/>
</dbReference>
<gene>
    <name evidence="1" type="ORF">AZF04_07165</name>
</gene>
<dbReference type="CDD" id="cd10027">
    <property type="entry name" value="UDG-F1-like"/>
    <property type="match status" value="1"/>
</dbReference>
<dbReference type="PANTHER" id="PTHR11264:SF8">
    <property type="entry name" value="URACIL-DNA GLYCOSYLASE-LIKE DOMAIN-CONTAINING PROTEIN"/>
    <property type="match status" value="1"/>
</dbReference>
<dbReference type="EMBL" id="LTAO01000023">
    <property type="protein sequence ID" value="KYG29298.1"/>
    <property type="molecule type" value="Genomic_DNA"/>
</dbReference>
<dbReference type="STRING" id="519424.AZF04_07165"/>
<organism evidence="1 2">
    <name type="scientific">Alkalihalobacillus trypoxylicola</name>
    <dbReference type="NCBI Taxonomy" id="519424"/>
    <lineage>
        <taxon>Bacteria</taxon>
        <taxon>Bacillati</taxon>
        <taxon>Bacillota</taxon>
        <taxon>Bacilli</taxon>
        <taxon>Bacillales</taxon>
        <taxon>Bacillaceae</taxon>
        <taxon>Alkalihalobacillus</taxon>
    </lineage>
</organism>
<dbReference type="Gene3D" id="3.40.470.10">
    <property type="entry name" value="Uracil-DNA glycosylase-like domain"/>
    <property type="match status" value="1"/>
</dbReference>
<evidence type="ECO:0000313" key="2">
    <source>
        <dbReference type="Proteomes" id="UP000075806"/>
    </source>
</evidence>
<comment type="caution">
    <text evidence="1">The sequence shown here is derived from an EMBL/GenBank/DDBJ whole genome shotgun (WGS) entry which is preliminary data.</text>
</comment>
<reference evidence="1" key="1">
    <citation type="submission" date="2016-02" db="EMBL/GenBank/DDBJ databases">
        <title>Genome sequence of Bacillus trypoxylicola KCTC 13244(T).</title>
        <authorList>
            <person name="Jeong H."/>
            <person name="Park S.-H."/>
            <person name="Choi S.-K."/>
        </authorList>
    </citation>
    <scope>NUCLEOTIDE SEQUENCE [LARGE SCALE GENOMIC DNA]</scope>
    <source>
        <strain evidence="1">KCTC 13244</strain>
    </source>
</reference>
<dbReference type="GO" id="GO:0004844">
    <property type="term" value="F:uracil DNA N-glycosylase activity"/>
    <property type="evidence" value="ECO:0007669"/>
    <property type="project" value="InterPro"/>
</dbReference>
<dbReference type="SUPFAM" id="SSF52141">
    <property type="entry name" value="Uracil-DNA glycosylase-like"/>
    <property type="match status" value="1"/>
</dbReference>
<proteinExistence type="predicted"/>
<dbReference type="OrthoDB" id="9804372at2"/>
<protein>
    <submittedName>
        <fullName evidence="1">Uracil-DNA glycosylase</fullName>
    </submittedName>
</protein>
<dbReference type="PANTHER" id="PTHR11264">
    <property type="entry name" value="URACIL-DNA GLYCOSYLASE"/>
    <property type="match status" value="1"/>
</dbReference>